<dbReference type="InterPro" id="IPR025711">
    <property type="entry name" value="PepSY"/>
</dbReference>
<dbReference type="AlphaFoldDB" id="F9ZWP2"/>
<dbReference type="PANTHER" id="PTHR34219">
    <property type="entry name" value="IRON-REGULATED INNER MEMBRANE PROTEIN-RELATED"/>
    <property type="match status" value="1"/>
</dbReference>
<reference evidence="4" key="3">
    <citation type="submission" date="2011-05" db="EMBL/GenBank/DDBJ databases">
        <title>Complete sequence of Methylomonas methanica MC09.</title>
        <authorList>
            <consortium name="US DOE Joint Genome Institute"/>
            <person name="Lucas S."/>
            <person name="Han J."/>
            <person name="Lapidus A."/>
            <person name="Cheng J.-F."/>
            <person name="Goodwin L."/>
            <person name="Pitluck S."/>
            <person name="Peters L."/>
            <person name="Mikhailova N."/>
            <person name="Teshima H."/>
            <person name="Han C."/>
            <person name="Tapia R."/>
            <person name="Land M."/>
            <person name="Hauser L."/>
            <person name="Kyrpides N."/>
            <person name="Ivanova N."/>
            <person name="Pagani I."/>
            <person name="Stein L."/>
            <person name="Woyke T."/>
        </authorList>
    </citation>
    <scope>NUCLEOTIDE SEQUENCE [LARGE SCALE GENOMIC DNA]</scope>
    <source>
        <strain evidence="4">MC09</strain>
    </source>
</reference>
<feature type="transmembrane region" description="Helical" evidence="1">
    <location>
        <begin position="203"/>
        <end position="222"/>
    </location>
</feature>
<keyword evidence="4" id="KW-1185">Reference proteome</keyword>
<feature type="transmembrane region" description="Helical" evidence="1">
    <location>
        <begin position="20"/>
        <end position="44"/>
    </location>
</feature>
<name>F9ZWP2_METMM</name>
<gene>
    <name evidence="3" type="ordered locus">Metme_2498</name>
</gene>
<evidence type="ECO:0000313" key="4">
    <source>
        <dbReference type="Proteomes" id="UP000008888"/>
    </source>
</evidence>
<evidence type="ECO:0000313" key="3">
    <source>
        <dbReference type="EMBL" id="AEG00889.1"/>
    </source>
</evidence>
<accession>F9ZWP2</accession>
<reference evidence="3 4" key="1">
    <citation type="journal article" date="2011" name="J. Bacteriol.">
        <title>Complete Genome Sequence of the Aerobic Marine Methanotroph Methylomonas methanica MC09.</title>
        <authorList>
            <person name="Boden R."/>
            <person name="Cunliffe M."/>
            <person name="Scanlan J."/>
            <person name="Moussard H."/>
            <person name="Kits K.D."/>
            <person name="Klotz M.G."/>
            <person name="Jetten M.S."/>
            <person name="Vuilleumier S."/>
            <person name="Han J."/>
            <person name="Peters L."/>
            <person name="Mikhailova N."/>
            <person name="Teshima H."/>
            <person name="Tapia R."/>
            <person name="Kyrpides N."/>
            <person name="Ivanova N."/>
            <person name="Pagani I."/>
            <person name="Cheng J.F."/>
            <person name="Goodwin L."/>
            <person name="Han C."/>
            <person name="Hauser L."/>
            <person name="Land M.L."/>
            <person name="Lapidus A."/>
            <person name="Lucas S."/>
            <person name="Pitluck S."/>
            <person name="Woyke T."/>
            <person name="Stein L."/>
            <person name="Murrell J.C."/>
        </authorList>
    </citation>
    <scope>NUCLEOTIDE SEQUENCE [LARGE SCALE GENOMIC DNA]</scope>
    <source>
        <strain evidence="3 4">MC09</strain>
    </source>
</reference>
<feature type="transmembrane region" description="Helical" evidence="1">
    <location>
        <begin position="348"/>
        <end position="369"/>
    </location>
</feature>
<dbReference type="KEGG" id="mmt:Metme_2498"/>
<dbReference type="Pfam" id="PF03413">
    <property type="entry name" value="PepSY"/>
    <property type="match status" value="1"/>
</dbReference>
<dbReference type="Pfam" id="PF03929">
    <property type="entry name" value="PepSY_TM"/>
    <property type="match status" value="1"/>
</dbReference>
<dbReference type="STRING" id="857087.Metme_2498"/>
<organism evidence="3 4">
    <name type="scientific">Methylomonas methanica (strain DSM 25384 / MC09)</name>
    <dbReference type="NCBI Taxonomy" id="857087"/>
    <lineage>
        <taxon>Bacteria</taxon>
        <taxon>Pseudomonadati</taxon>
        <taxon>Pseudomonadota</taxon>
        <taxon>Gammaproteobacteria</taxon>
        <taxon>Methylococcales</taxon>
        <taxon>Methylococcaceae</taxon>
        <taxon>Methylomonas</taxon>
    </lineage>
</organism>
<dbReference type="HOGENOM" id="CLU_031962_4_2_6"/>
<dbReference type="InterPro" id="IPR005625">
    <property type="entry name" value="PepSY-ass_TM"/>
</dbReference>
<feature type="domain" description="PepSY" evidence="2">
    <location>
        <begin position="254"/>
        <end position="317"/>
    </location>
</feature>
<keyword evidence="1" id="KW-1133">Transmembrane helix</keyword>
<keyword evidence="1" id="KW-0812">Transmembrane</keyword>
<reference key="2">
    <citation type="submission" date="2011-05" db="EMBL/GenBank/DDBJ databases">
        <title>Complete genome sequence of the aerobic marine methanotroph Methylomonas methanica MC09.</title>
        <authorList>
            <person name="Boden R."/>
            <person name="Cunliffe M."/>
            <person name="Scanlan J."/>
            <person name="Moussard H."/>
            <person name="Kits K.D."/>
            <person name="Klotz M."/>
            <person name="Jetten M."/>
            <person name="Vuilleumier S."/>
            <person name="Han J."/>
            <person name="Peters L."/>
            <person name="Mikhailova N."/>
            <person name="Teshima H."/>
            <person name="Tapia R."/>
            <person name="Kyrpides N."/>
            <person name="Ivanova N."/>
            <person name="Pagani I."/>
            <person name="Cheng J.-F."/>
            <person name="Goodwin L."/>
            <person name="Han C."/>
            <person name="Hauser L."/>
            <person name="Land M."/>
            <person name="Lapidus A."/>
            <person name="Lucas S."/>
            <person name="Pitluck S."/>
            <person name="Woyke T."/>
            <person name="Stein L.Y."/>
            <person name="Murrell C."/>
        </authorList>
    </citation>
    <scope>NUCLEOTIDE SEQUENCE</scope>
    <source>
        <strain>MC09</strain>
    </source>
</reference>
<protein>
    <submittedName>
        <fullName evidence="3">PepSY-associated TM helix domain protein</fullName>
    </submittedName>
</protein>
<dbReference type="OrthoDB" id="9776609at2"/>
<dbReference type="EMBL" id="CP002738">
    <property type="protein sequence ID" value="AEG00889.1"/>
    <property type="molecule type" value="Genomic_DNA"/>
</dbReference>
<keyword evidence="1" id="KW-0472">Membrane</keyword>
<feature type="transmembrane region" description="Helical" evidence="1">
    <location>
        <begin position="154"/>
        <end position="175"/>
    </location>
</feature>
<evidence type="ECO:0000256" key="1">
    <source>
        <dbReference type="SAM" id="Phobius"/>
    </source>
</evidence>
<proteinExistence type="predicted"/>
<dbReference type="Proteomes" id="UP000008888">
    <property type="component" value="Chromosome"/>
</dbReference>
<evidence type="ECO:0000259" key="2">
    <source>
        <dbReference type="Pfam" id="PF03413"/>
    </source>
</evidence>
<dbReference type="eggNOG" id="COG3182">
    <property type="taxonomic scope" value="Bacteria"/>
</dbReference>
<sequence>MSKIAQHKRAIRQQWLAVHLYLGLSLGLLLSVIGITGSLLVFYLELDEVLNPELAIAEPSAPRLPYQTIFNAIRQAEPDRPNGWRLEIPDNPRRVITARYYKPRETEQLGFAPLLLSVHPQTGEVLKQRFWGQFAMTWLYDLHYTLLLAASGKIVMAVVGGCLLVSLLSGLYLWWPSAGKWRSALGIKSKAGKQRLTYDLHKVAGVYGFIAMLALALTGIALEIPDYVNPLIGYFSPLQQQSAAKSQIVEQSAAITLDRAVAIARQRFPQAELAWIETPHGRDGCYRINLYQSGEPSRRFPKTNVWIDQYSGRVIRVNDPFTETAGDTLIHWLHPLHSGEALAMPGRLLVLAAGLSCPLLFVTGVMRWLQKRSGRRRLIEANRAGR</sequence>